<feature type="compositionally biased region" description="Basic and acidic residues" evidence="11">
    <location>
        <begin position="656"/>
        <end position="673"/>
    </location>
</feature>
<feature type="region of interest" description="Disordered" evidence="11">
    <location>
        <begin position="491"/>
        <end position="511"/>
    </location>
</feature>
<evidence type="ECO:0000313" key="14">
    <source>
        <dbReference type="Ensembl" id="ENSCPGP00000000313.1"/>
    </source>
</evidence>
<feature type="compositionally biased region" description="Basic residues" evidence="11">
    <location>
        <begin position="102"/>
        <end position="124"/>
    </location>
</feature>
<keyword evidence="5" id="KW-0965">Cell junction</keyword>
<dbReference type="GO" id="GO:0012505">
    <property type="term" value="C:endomembrane system"/>
    <property type="evidence" value="ECO:0007669"/>
    <property type="project" value="UniProtKB-SubCell"/>
</dbReference>
<comment type="subcellular location">
    <subcellularLocation>
        <location evidence="1">Cell junction</location>
        <location evidence="1">Tight junction</location>
    </subcellularLocation>
    <subcellularLocation>
        <location evidence="10">Endomembrane system</location>
        <topology evidence="10">Single-pass type I membrane protein</topology>
    </subcellularLocation>
</comment>
<feature type="compositionally biased region" description="Basic and acidic residues" evidence="11">
    <location>
        <begin position="147"/>
        <end position="156"/>
    </location>
</feature>
<feature type="transmembrane region" description="Helical" evidence="12">
    <location>
        <begin position="402"/>
        <end position="421"/>
    </location>
</feature>
<dbReference type="InterPro" id="IPR003599">
    <property type="entry name" value="Ig_sub"/>
</dbReference>
<feature type="domain" description="Immunoglobulin" evidence="13">
    <location>
        <begin position="242"/>
        <end position="381"/>
    </location>
</feature>
<feature type="compositionally biased region" description="Basic and acidic residues" evidence="11">
    <location>
        <begin position="607"/>
        <end position="628"/>
    </location>
</feature>
<feature type="region of interest" description="Disordered" evidence="11">
    <location>
        <begin position="594"/>
        <end position="632"/>
    </location>
</feature>
<dbReference type="InterPro" id="IPR008664">
    <property type="entry name" value="LISCH7"/>
</dbReference>
<dbReference type="SUPFAM" id="SSF48726">
    <property type="entry name" value="Immunoglobulin"/>
    <property type="match status" value="1"/>
</dbReference>
<evidence type="ECO:0000256" key="10">
    <source>
        <dbReference type="ARBA" id="ARBA00046288"/>
    </source>
</evidence>
<dbReference type="SMART" id="SM00409">
    <property type="entry name" value="IG"/>
    <property type="match status" value="1"/>
</dbReference>
<proteinExistence type="inferred from homology"/>
<dbReference type="AlphaFoldDB" id="A0A8C3J078"/>
<dbReference type="Proteomes" id="UP000694419">
    <property type="component" value="Unplaced"/>
</dbReference>
<evidence type="ECO:0000259" key="13">
    <source>
        <dbReference type="SMART" id="SM00409"/>
    </source>
</evidence>
<dbReference type="PANTHER" id="PTHR15923:SF0">
    <property type="entry name" value="IMMUNOGLOBULIN-LIKE DOMAIN-CONTAINING RECEPTOR 2"/>
    <property type="match status" value="1"/>
</dbReference>
<keyword evidence="7 12" id="KW-0472">Membrane</keyword>
<dbReference type="GO" id="GO:0005923">
    <property type="term" value="C:bicellular tight junction"/>
    <property type="evidence" value="ECO:0007669"/>
    <property type="project" value="UniProtKB-SubCell"/>
</dbReference>
<feature type="compositionally biased region" description="Basic and acidic residues" evidence="11">
    <location>
        <begin position="50"/>
        <end position="64"/>
    </location>
</feature>
<keyword evidence="8" id="KW-1015">Disulfide bond</keyword>
<feature type="compositionally biased region" description="Basic and acidic residues" evidence="11">
    <location>
        <begin position="696"/>
        <end position="706"/>
    </location>
</feature>
<comment type="similarity">
    <text evidence="2">Belongs to the immunoglobulin superfamily. LISCH7 family.</text>
</comment>
<dbReference type="GO" id="GO:0031016">
    <property type="term" value="P:pancreas development"/>
    <property type="evidence" value="ECO:0007669"/>
    <property type="project" value="TreeGrafter"/>
</dbReference>
<evidence type="ECO:0000256" key="1">
    <source>
        <dbReference type="ARBA" id="ARBA00004435"/>
    </source>
</evidence>
<keyword evidence="6 12" id="KW-1133">Transmembrane helix</keyword>
<keyword evidence="4 12" id="KW-0812">Transmembrane</keyword>
<keyword evidence="3" id="KW-0796">Tight junction</keyword>
<keyword evidence="15" id="KW-1185">Reference proteome</keyword>
<feature type="compositionally biased region" description="Polar residues" evidence="11">
    <location>
        <begin position="763"/>
        <end position="772"/>
    </location>
</feature>
<feature type="region of interest" description="Disordered" evidence="11">
    <location>
        <begin position="1"/>
        <end position="214"/>
    </location>
</feature>
<dbReference type="InterPro" id="IPR013783">
    <property type="entry name" value="Ig-like_fold"/>
</dbReference>
<evidence type="ECO:0000256" key="5">
    <source>
        <dbReference type="ARBA" id="ARBA00022949"/>
    </source>
</evidence>
<reference evidence="14" key="2">
    <citation type="submission" date="2025-09" db="UniProtKB">
        <authorList>
            <consortium name="Ensembl"/>
        </authorList>
    </citation>
    <scope>IDENTIFICATION</scope>
</reference>
<evidence type="ECO:0000256" key="4">
    <source>
        <dbReference type="ARBA" id="ARBA00022692"/>
    </source>
</evidence>
<feature type="region of interest" description="Disordered" evidence="11">
    <location>
        <begin position="650"/>
        <end position="859"/>
    </location>
</feature>
<evidence type="ECO:0000256" key="6">
    <source>
        <dbReference type="ARBA" id="ARBA00022989"/>
    </source>
</evidence>
<feature type="compositionally biased region" description="Polar residues" evidence="11">
    <location>
        <begin position="500"/>
        <end position="509"/>
    </location>
</feature>
<evidence type="ECO:0000256" key="12">
    <source>
        <dbReference type="SAM" id="Phobius"/>
    </source>
</evidence>
<evidence type="ECO:0000256" key="2">
    <source>
        <dbReference type="ARBA" id="ARBA00009491"/>
    </source>
</evidence>
<evidence type="ECO:0000256" key="7">
    <source>
        <dbReference type="ARBA" id="ARBA00023136"/>
    </source>
</evidence>
<dbReference type="InterPro" id="IPR036179">
    <property type="entry name" value="Ig-like_dom_sf"/>
</dbReference>
<sequence length="859" mass="95071">MLGGGGEGGTFLSAFERSCKPGRDQGSCGWTPGGGSRGLRIAPAWAAEGVAEKRAGVPADRENLRQTPPLHHPAAPGNRNAPLPPAAGKKRFRGSLLSPRRPPARRPPPPRRPRLPPRPDRRRGRPCEAAPPRPNPIRRGSRQPAAGEERREEGATRRGPSPPARPAPWGGGRPSGLRARRAGPPPGLSRRPAAWSRPPPRHCRPPARAAGASGKMDGHVLGWILLLWLAAEVEGLQVTVPEKKKVAMLFQPALLRCHFSTSSTQPAVVQWRFKSYCQDRMGEALGMATSGLQTMSKRNLDWDPYLDCVDSRRTVRVVASKQGSAITIGDFYKERDVSIVHDADLQIGKLMWGDSGLYYCLIITPDDVEGNNEESVELLVLGRTGLLADLLPSFAVEIMPEWVFVGLVILGAFLFFLLVGICWCQCCPHSCCCYVRCPCCPESCCCPRALYVAGKAAKAGYPPPVSSMPGPYYIPSVPVAGVPSPAVLMDKSHPPPLAPSDSSGGSQNAVRKGYRIQADKERDSMKVLYYVEKELAQFDPARRMRERYNNTISELSSLHEDDLNFRQPYRQARRKPLPPAGDLDGDAEYWAGVIGGGSTSRSQAVSDYRDERDSFRHSQQRSKSEMLSRKSFSVGVPAVSMDELAAFAESYSQRTRRADSQETRRFERSESHGGRIGGLPHQDSSMEEYYTKRSRGNREPLTDSDRGWSYSPPRRRAHEEKHLPRLVSRTPGGSQKYDHSYLSSVLERKSRSYDENGDHSETPSKLSSQPSQRGGGTYYAWSPPSTYKAEKSQQQPQQPPPPPQQEEGEDTLPPYSERELSRGPSYRAREQAYLNASDKKRKKDPKKTNDFPTRMSLVV</sequence>
<protein>
    <submittedName>
        <fullName evidence="14">Immunoglobulin like domain containing receptor 2</fullName>
    </submittedName>
</protein>
<keyword evidence="9" id="KW-0393">Immunoglobulin domain</keyword>
<evidence type="ECO:0000256" key="11">
    <source>
        <dbReference type="SAM" id="MobiDB-lite"/>
    </source>
</evidence>
<accession>A0A8C3J078</accession>
<dbReference type="GO" id="GO:0016020">
    <property type="term" value="C:membrane"/>
    <property type="evidence" value="ECO:0007669"/>
    <property type="project" value="TreeGrafter"/>
</dbReference>
<name>A0A8C3J078_9CHAR</name>
<dbReference type="InterPro" id="IPR051874">
    <property type="entry name" value="Ig-like_domain-LISCH7"/>
</dbReference>
<dbReference type="Gene3D" id="2.60.40.10">
    <property type="entry name" value="Immunoglobulins"/>
    <property type="match status" value="1"/>
</dbReference>
<evidence type="ECO:0000256" key="8">
    <source>
        <dbReference type="ARBA" id="ARBA00023157"/>
    </source>
</evidence>
<evidence type="ECO:0000256" key="3">
    <source>
        <dbReference type="ARBA" id="ARBA00022427"/>
    </source>
</evidence>
<reference evidence="14" key="1">
    <citation type="submission" date="2025-08" db="UniProtKB">
        <authorList>
            <consortium name="Ensembl"/>
        </authorList>
    </citation>
    <scope>IDENTIFICATION</scope>
</reference>
<dbReference type="Ensembl" id="ENSCPGT00000000350.1">
    <property type="protein sequence ID" value="ENSCPGP00000000313.1"/>
    <property type="gene ID" value="ENSCPGG00000000263.1"/>
</dbReference>
<dbReference type="Pfam" id="PF05624">
    <property type="entry name" value="LSR"/>
    <property type="match status" value="1"/>
</dbReference>
<evidence type="ECO:0000313" key="15">
    <source>
        <dbReference type="Proteomes" id="UP000694419"/>
    </source>
</evidence>
<organism evidence="14 15">
    <name type="scientific">Calidris pygmaea</name>
    <name type="common">Spoon-billed sandpiper</name>
    <dbReference type="NCBI Taxonomy" id="425635"/>
    <lineage>
        <taxon>Eukaryota</taxon>
        <taxon>Metazoa</taxon>
        <taxon>Chordata</taxon>
        <taxon>Craniata</taxon>
        <taxon>Vertebrata</taxon>
        <taxon>Euteleostomi</taxon>
        <taxon>Archelosauria</taxon>
        <taxon>Archosauria</taxon>
        <taxon>Dinosauria</taxon>
        <taxon>Saurischia</taxon>
        <taxon>Theropoda</taxon>
        <taxon>Coelurosauria</taxon>
        <taxon>Aves</taxon>
        <taxon>Neognathae</taxon>
        <taxon>Neoaves</taxon>
        <taxon>Charadriiformes</taxon>
        <taxon>Scolopacidae</taxon>
        <taxon>Calidris</taxon>
    </lineage>
</organism>
<feature type="compositionally biased region" description="Basic and acidic residues" evidence="11">
    <location>
        <begin position="746"/>
        <end position="762"/>
    </location>
</feature>
<evidence type="ECO:0000256" key="9">
    <source>
        <dbReference type="ARBA" id="ARBA00023319"/>
    </source>
</evidence>
<dbReference type="PANTHER" id="PTHR15923">
    <property type="entry name" value="TRANSMEMBRANE AND IMMUNOGLOBULIN DOMAIN-CONTAINING PROTEIN"/>
    <property type="match status" value="1"/>
</dbReference>